<dbReference type="EMBL" id="BJTZ01000006">
    <property type="protein sequence ID" value="GEK13376.1"/>
    <property type="molecule type" value="Genomic_DNA"/>
</dbReference>
<proteinExistence type="predicted"/>
<evidence type="ECO:0000313" key="1">
    <source>
        <dbReference type="EMBL" id="GEK13376.1"/>
    </source>
</evidence>
<protein>
    <submittedName>
        <fullName evidence="1">Uncharacterized protein</fullName>
    </submittedName>
</protein>
<sequence>MPNPKKVKINSISNVLAPKAKAIAVPKNGALHGVANSVANIPCIKFPSVELSPFWAINVENRCESCISNNPKRLAVNRPIVIAIKPINSGF</sequence>
<dbReference type="AlphaFoldDB" id="A0A510UFQ8"/>
<reference evidence="1 2" key="1">
    <citation type="submission" date="2019-07" db="EMBL/GenBank/DDBJ databases">
        <title>Whole genome shotgun sequence of Aliivibrio fischeri NBRC 101058.</title>
        <authorList>
            <person name="Hosoyama A."/>
            <person name="Uohara A."/>
            <person name="Ohji S."/>
            <person name="Ichikawa N."/>
        </authorList>
    </citation>
    <scope>NUCLEOTIDE SEQUENCE [LARGE SCALE GENOMIC DNA]</scope>
    <source>
        <strain evidence="1 2">NBRC 101058</strain>
    </source>
</reference>
<accession>A0A510UFQ8</accession>
<name>A0A510UFQ8_ALIFS</name>
<dbReference type="Proteomes" id="UP000321787">
    <property type="component" value="Unassembled WGS sequence"/>
</dbReference>
<gene>
    <name evidence="1" type="ORF">AFI02nite_14120</name>
</gene>
<comment type="caution">
    <text evidence="1">The sequence shown here is derived from an EMBL/GenBank/DDBJ whole genome shotgun (WGS) entry which is preliminary data.</text>
</comment>
<evidence type="ECO:0000313" key="2">
    <source>
        <dbReference type="Proteomes" id="UP000321787"/>
    </source>
</evidence>
<organism evidence="1 2">
    <name type="scientific">Aliivibrio fischeri</name>
    <name type="common">Vibrio fischeri</name>
    <dbReference type="NCBI Taxonomy" id="668"/>
    <lineage>
        <taxon>Bacteria</taxon>
        <taxon>Pseudomonadati</taxon>
        <taxon>Pseudomonadota</taxon>
        <taxon>Gammaproteobacteria</taxon>
        <taxon>Vibrionales</taxon>
        <taxon>Vibrionaceae</taxon>
        <taxon>Aliivibrio</taxon>
    </lineage>
</organism>